<accession>A0A1G2J8U6</accession>
<comment type="caution">
    <text evidence="2">The sequence shown here is derived from an EMBL/GenBank/DDBJ whole genome shotgun (WGS) entry which is preliminary data.</text>
</comment>
<dbReference type="EMBL" id="MHPP01000032">
    <property type="protein sequence ID" value="OGZ83556.1"/>
    <property type="molecule type" value="Genomic_DNA"/>
</dbReference>
<feature type="transmembrane region" description="Helical" evidence="1">
    <location>
        <begin position="409"/>
        <end position="431"/>
    </location>
</feature>
<proteinExistence type="predicted"/>
<feature type="transmembrane region" description="Helical" evidence="1">
    <location>
        <begin position="500"/>
        <end position="520"/>
    </location>
</feature>
<evidence type="ECO:0000313" key="2">
    <source>
        <dbReference type="EMBL" id="OGZ83556.1"/>
    </source>
</evidence>
<sequence>MELSEATKKLISQYNFAKKSGLQKEGAATINVDEVALSVAAFYEKVRTVVEWKEEHLMRRAAIIRKLKRRFFELELNNFPENGEMAEGLVLELIRGGHFPNDKIEESKIKDVQNIISKYVFILKNNPENKNGKAGLNFYNWLLDVAACEIEDLLAPAIKEIALIEYMFWAMKEKIKISNKIYEKGLLKKSEKDIQIYIAVCHALFKLDKPIISYNLLKYKYPEWNKPSRQLIADISRDIFVSWQEIEKNLLNPLSNKFYAVCERYDTPYLLLGDILFQNENGEISDPKILEGKIKDAYTKRAATLKTRISRAAVYSTISIFATKILSLVILEWIIDVVTRSSTNPAIFAADVAIPTALMFLIVISIKKPSSKNLNTVVMETMKITYKTEKIDAYEIKLNRRKNVAMRMFLSLVYVFSSFITFGAIIFALNYFNFPAISIFIDIIFIALILFAGTAVAKRAQELTMEPEKEGFFGFLADIFFLPVQGLGKWLSNKWRRYNAIAAFFNALIDMPFSAFVEFLEGWRYFIKERKEEIR</sequence>
<feature type="transmembrane region" description="Helical" evidence="1">
    <location>
        <begin position="312"/>
        <end position="335"/>
    </location>
</feature>
<dbReference type="STRING" id="1802229.A2401_03555"/>
<feature type="transmembrane region" description="Helical" evidence="1">
    <location>
        <begin position="437"/>
        <end position="458"/>
    </location>
</feature>
<dbReference type="AlphaFoldDB" id="A0A1G2J8U6"/>
<feature type="transmembrane region" description="Helical" evidence="1">
    <location>
        <begin position="347"/>
        <end position="366"/>
    </location>
</feature>
<keyword evidence="1" id="KW-0812">Transmembrane</keyword>
<keyword evidence="1" id="KW-0472">Membrane</keyword>
<gene>
    <name evidence="2" type="ORF">A2401_03555</name>
</gene>
<evidence type="ECO:0000256" key="1">
    <source>
        <dbReference type="SAM" id="Phobius"/>
    </source>
</evidence>
<feature type="transmembrane region" description="Helical" evidence="1">
    <location>
        <begin position="470"/>
        <end position="488"/>
    </location>
</feature>
<protein>
    <submittedName>
        <fullName evidence="2">Uncharacterized protein</fullName>
    </submittedName>
</protein>
<reference evidence="2 3" key="1">
    <citation type="journal article" date="2016" name="Nat. Commun.">
        <title>Thousands of microbial genomes shed light on interconnected biogeochemical processes in an aquifer system.</title>
        <authorList>
            <person name="Anantharaman K."/>
            <person name="Brown C.T."/>
            <person name="Hug L.A."/>
            <person name="Sharon I."/>
            <person name="Castelle C.J."/>
            <person name="Probst A.J."/>
            <person name="Thomas B.C."/>
            <person name="Singh A."/>
            <person name="Wilkins M.J."/>
            <person name="Karaoz U."/>
            <person name="Brodie E.L."/>
            <person name="Williams K.H."/>
            <person name="Hubbard S.S."/>
            <person name="Banfield J.F."/>
        </authorList>
    </citation>
    <scope>NUCLEOTIDE SEQUENCE [LARGE SCALE GENOMIC DNA]</scope>
</reference>
<keyword evidence="1" id="KW-1133">Transmembrane helix</keyword>
<dbReference type="Proteomes" id="UP000177751">
    <property type="component" value="Unassembled WGS sequence"/>
</dbReference>
<name>A0A1G2J8U6_9BACT</name>
<organism evidence="2 3">
    <name type="scientific">Candidatus Staskawiczbacteria bacterium RIFOXYC1_FULL_38_18</name>
    <dbReference type="NCBI Taxonomy" id="1802229"/>
    <lineage>
        <taxon>Bacteria</taxon>
        <taxon>Candidatus Staskawicziibacteriota</taxon>
    </lineage>
</organism>
<evidence type="ECO:0000313" key="3">
    <source>
        <dbReference type="Proteomes" id="UP000177751"/>
    </source>
</evidence>